<dbReference type="Gene3D" id="3.30.479.30">
    <property type="entry name" value="Band 7 domain"/>
    <property type="match status" value="1"/>
</dbReference>
<evidence type="ECO:0000256" key="4">
    <source>
        <dbReference type="ARBA" id="ARBA00022989"/>
    </source>
</evidence>
<dbReference type="InterPro" id="IPR036013">
    <property type="entry name" value="Band_7/SPFH_dom_sf"/>
</dbReference>
<sequence length="184" mass="21216">MDSRGRMTVDVRDSLNYGTIAMRDFSNGFMYESNQVLNNDVNSNSMAFLGVKVVDVRIKRIELPSEVSEAIYQRMRAERESVARRHRSQGKEEALKIRAVSDKSVAEILASAEYSSLKIRGEGDAIATRLYSQAFNKDPEFYSFFRSLKAYEKSFIQRQQKNLLVFGMNSNFFRYMRSSNVVKN</sequence>
<evidence type="ECO:0000313" key="7">
    <source>
        <dbReference type="EMBL" id="KIE63823.1"/>
    </source>
</evidence>
<dbReference type="Proteomes" id="UP000054529">
    <property type="component" value="Unassembled WGS sequence"/>
</dbReference>
<dbReference type="PANTHER" id="PTHR42911">
    <property type="entry name" value="MODULATOR OF FTSH PROTEASE HFLC"/>
    <property type="match status" value="1"/>
</dbReference>
<evidence type="ECO:0000256" key="2">
    <source>
        <dbReference type="ARBA" id="ARBA00007862"/>
    </source>
</evidence>
<dbReference type="HOGENOM" id="CLU_059167_3_0_6"/>
<name>A0A0C1V7N0_9ENTR</name>
<dbReference type="SUPFAM" id="SSF117892">
    <property type="entry name" value="Band 7/SPFH domain"/>
    <property type="match status" value="1"/>
</dbReference>
<feature type="domain" description="Band 7" evidence="6">
    <location>
        <begin position="34"/>
        <end position="90"/>
    </location>
</feature>
<dbReference type="Pfam" id="PF01145">
    <property type="entry name" value="Band_7"/>
    <property type="match status" value="1"/>
</dbReference>
<proteinExistence type="inferred from homology"/>
<comment type="subcellular location">
    <subcellularLocation>
        <location evidence="1">Membrane</location>
        <topology evidence="1">Single-pass membrane protein</topology>
    </subcellularLocation>
</comment>
<gene>
    <name evidence="7" type="ORF">P689_122305</name>
</gene>
<dbReference type="AlphaFoldDB" id="A0A0C1V7N0"/>
<dbReference type="InterPro" id="IPR001107">
    <property type="entry name" value="Band_7"/>
</dbReference>
<evidence type="ECO:0000313" key="8">
    <source>
        <dbReference type="Proteomes" id="UP000054529"/>
    </source>
</evidence>
<comment type="caution">
    <text evidence="7">The sequence shown here is derived from an EMBL/GenBank/DDBJ whole genome shotgun (WGS) entry which is preliminary data.</text>
</comment>
<evidence type="ECO:0000259" key="6">
    <source>
        <dbReference type="Pfam" id="PF01145"/>
    </source>
</evidence>
<dbReference type="EMBL" id="AWXV01000004">
    <property type="protein sequence ID" value="KIE63823.1"/>
    <property type="molecule type" value="Genomic_DNA"/>
</dbReference>
<dbReference type="PANTHER" id="PTHR42911:SF1">
    <property type="entry name" value="MODULATOR OF FTSH PROTEASE HFLC"/>
    <property type="match status" value="1"/>
</dbReference>
<keyword evidence="3" id="KW-0812">Transmembrane</keyword>
<keyword evidence="4" id="KW-1133">Transmembrane helix</keyword>
<dbReference type="InterPro" id="IPR010200">
    <property type="entry name" value="HflC"/>
</dbReference>
<evidence type="ECO:0000256" key="1">
    <source>
        <dbReference type="ARBA" id="ARBA00004167"/>
    </source>
</evidence>
<evidence type="ECO:0000256" key="5">
    <source>
        <dbReference type="ARBA" id="ARBA00023136"/>
    </source>
</evidence>
<keyword evidence="5" id="KW-0472">Membrane</keyword>
<dbReference type="NCBIfam" id="TIGR01932">
    <property type="entry name" value="hflC"/>
    <property type="match status" value="1"/>
</dbReference>
<dbReference type="PATRIC" id="fig|1401651.3.peg.570"/>
<evidence type="ECO:0000256" key="3">
    <source>
        <dbReference type="ARBA" id="ARBA00022692"/>
    </source>
</evidence>
<dbReference type="GO" id="GO:0016020">
    <property type="term" value="C:membrane"/>
    <property type="evidence" value="ECO:0007669"/>
    <property type="project" value="UniProtKB-SubCell"/>
</dbReference>
<accession>A0A0C1V7N0</accession>
<comment type="similarity">
    <text evidence="2">Belongs to the band 7/mec-2 family. HflC subfamily.</text>
</comment>
<organism evidence="7 8">
    <name type="scientific">Candidatus Riesia pediculischaeffi PTSU</name>
    <dbReference type="NCBI Taxonomy" id="1401651"/>
    <lineage>
        <taxon>Bacteria</taxon>
        <taxon>Pseudomonadati</taxon>
        <taxon>Pseudomonadota</taxon>
        <taxon>Gammaproteobacteria</taxon>
        <taxon>Enterobacterales</taxon>
        <taxon>Enterobacteriaceae</taxon>
        <taxon>Candidatus Riesia</taxon>
    </lineage>
</organism>
<protein>
    <submittedName>
        <fullName evidence="7">HflC protein</fullName>
    </submittedName>
</protein>
<reference evidence="7 8" key="1">
    <citation type="journal article" date="2014" name="G3 (Bethesda)">
        <title>Genome sequence of Candidatus Riesia pediculischaeffi, endosymbiont of chimpanzee lice, and genomic comparison of recently acquired endosymbionts from human and chimpanzee lice.</title>
        <authorList>
            <person name="Boyd B.M."/>
            <person name="Allen J.M."/>
            <person name="de Crecy-Lagard V."/>
            <person name="Reed D.L."/>
        </authorList>
    </citation>
    <scope>NUCLEOTIDE SEQUENCE [LARGE SCALE GENOMIC DNA]</scope>
    <source>
        <strain evidence="7 8">PTSU</strain>
    </source>
</reference>